<evidence type="ECO:0000256" key="2">
    <source>
        <dbReference type="ARBA" id="ARBA00023043"/>
    </source>
</evidence>
<protein>
    <submittedName>
        <fullName evidence="4">Uncharacterized protein</fullName>
    </submittedName>
</protein>
<dbReference type="VEuPathDB" id="FungiDB:KRP23_5275"/>
<dbReference type="PANTHER" id="PTHR24198:SF165">
    <property type="entry name" value="ANKYRIN REPEAT-CONTAINING PROTEIN-RELATED"/>
    <property type="match status" value="1"/>
</dbReference>
<dbReference type="EnsemblProtists" id="Phyra78673">
    <property type="protein sequence ID" value="Phyra78673"/>
    <property type="gene ID" value="Phyra78673"/>
</dbReference>
<dbReference type="Gene3D" id="1.25.40.20">
    <property type="entry name" value="Ankyrin repeat-containing domain"/>
    <property type="match status" value="3"/>
</dbReference>
<dbReference type="SMART" id="SM00248">
    <property type="entry name" value="ANK"/>
    <property type="match status" value="9"/>
</dbReference>
<sequence>MQWSDGREEPLEDTCSALLAASAAGDERRVALLLQQVGVQDVLPANRFFGETPCEQALEHGHVGVAALLLAALMGQSHWAEQLSELFWRRLLSAALRSRQLSALGFVLSYEPDLNAAVRHSEKPLFDAARADAAEMLKVLVAHGADTAGRDPVGSSLLHIAAKYGAMNVLQVLKASSVREEVNAADSLGNTALHYAADCAQLQVVGVLFAMGADVNLRNRRLTAPLHMAVNKARLGMAKLLLEEGQADVNATDYQDNTPLLLLAAMTTSDMDEYVSDIDEDDESLQVRMAKLLLEHGADVNAANTATATPLHHAMRRYDLDLMDVLLVHGADVNQRNRFGDTPLHQAARLALFPIMWQKLLEYGADLTAEDRGGQTPMELIPNNVLRASIAEVVTSVAEMKASEGLNGNAVVRLYC</sequence>
<dbReference type="Pfam" id="PF12796">
    <property type="entry name" value="Ank_2"/>
    <property type="match status" value="2"/>
</dbReference>
<dbReference type="EMBL" id="DS566030">
    <property type="status" value="NOT_ANNOTATED_CDS"/>
    <property type="molecule type" value="Genomic_DNA"/>
</dbReference>
<reference evidence="4" key="2">
    <citation type="submission" date="2015-06" db="UniProtKB">
        <authorList>
            <consortium name="EnsemblProtists"/>
        </authorList>
    </citation>
    <scope>IDENTIFICATION</scope>
    <source>
        <strain evidence="4">Pr102</strain>
    </source>
</reference>
<feature type="repeat" description="ANK" evidence="3">
    <location>
        <begin position="339"/>
        <end position="372"/>
    </location>
</feature>
<evidence type="ECO:0000313" key="5">
    <source>
        <dbReference type="Proteomes" id="UP000005238"/>
    </source>
</evidence>
<dbReference type="Pfam" id="PF00023">
    <property type="entry name" value="Ank"/>
    <property type="match status" value="1"/>
</dbReference>
<dbReference type="PROSITE" id="PS50297">
    <property type="entry name" value="ANK_REP_REGION"/>
    <property type="match status" value="3"/>
</dbReference>
<dbReference type="SUPFAM" id="SSF48403">
    <property type="entry name" value="Ankyrin repeat"/>
    <property type="match status" value="1"/>
</dbReference>
<accession>H3GPM8</accession>
<reference evidence="5" key="1">
    <citation type="journal article" date="2006" name="Science">
        <title>Phytophthora genome sequences uncover evolutionary origins and mechanisms of pathogenesis.</title>
        <authorList>
            <person name="Tyler B.M."/>
            <person name="Tripathy S."/>
            <person name="Zhang X."/>
            <person name="Dehal P."/>
            <person name="Jiang R.H."/>
            <person name="Aerts A."/>
            <person name="Arredondo F.D."/>
            <person name="Baxter L."/>
            <person name="Bensasson D."/>
            <person name="Beynon J.L."/>
            <person name="Chapman J."/>
            <person name="Damasceno C.M."/>
            <person name="Dorrance A.E."/>
            <person name="Dou D."/>
            <person name="Dickerman A.W."/>
            <person name="Dubchak I.L."/>
            <person name="Garbelotto M."/>
            <person name="Gijzen M."/>
            <person name="Gordon S.G."/>
            <person name="Govers F."/>
            <person name="Grunwald N.J."/>
            <person name="Huang W."/>
            <person name="Ivors K.L."/>
            <person name="Jones R.W."/>
            <person name="Kamoun S."/>
            <person name="Krampis K."/>
            <person name="Lamour K.H."/>
            <person name="Lee M.K."/>
            <person name="McDonald W.H."/>
            <person name="Medina M."/>
            <person name="Meijer H.J."/>
            <person name="Nordberg E.K."/>
            <person name="Maclean D.J."/>
            <person name="Ospina-Giraldo M.D."/>
            <person name="Morris P.F."/>
            <person name="Phuntumart V."/>
            <person name="Putnam N.H."/>
            <person name="Rash S."/>
            <person name="Rose J.K."/>
            <person name="Sakihama Y."/>
            <person name="Salamov A.A."/>
            <person name="Savidor A."/>
            <person name="Scheuring C.F."/>
            <person name="Smith B.M."/>
            <person name="Sobral B.W."/>
            <person name="Terry A."/>
            <person name="Torto-Alalibo T.A."/>
            <person name="Win J."/>
            <person name="Xu Z."/>
            <person name="Zhang H."/>
            <person name="Grigoriev I.V."/>
            <person name="Rokhsar D.S."/>
            <person name="Boore J.L."/>
        </authorList>
    </citation>
    <scope>NUCLEOTIDE SEQUENCE [LARGE SCALE GENOMIC DNA]</scope>
    <source>
        <strain evidence="5">Pr102</strain>
    </source>
</reference>
<keyword evidence="5" id="KW-1185">Reference proteome</keyword>
<dbReference type="eggNOG" id="KOG4177">
    <property type="taxonomic scope" value="Eukaryota"/>
</dbReference>
<dbReference type="InParanoid" id="H3GPM8"/>
<feature type="repeat" description="ANK" evidence="3">
    <location>
        <begin position="120"/>
        <end position="152"/>
    </location>
</feature>
<dbReference type="InterPro" id="IPR002110">
    <property type="entry name" value="Ankyrin_rpt"/>
</dbReference>
<dbReference type="PANTHER" id="PTHR24198">
    <property type="entry name" value="ANKYRIN REPEAT AND PROTEIN KINASE DOMAIN-CONTAINING PROTEIN"/>
    <property type="match status" value="1"/>
</dbReference>
<evidence type="ECO:0000256" key="1">
    <source>
        <dbReference type="ARBA" id="ARBA00022737"/>
    </source>
</evidence>
<dbReference type="STRING" id="164328.H3GPM8"/>
<dbReference type="InterPro" id="IPR036770">
    <property type="entry name" value="Ankyrin_rpt-contain_sf"/>
</dbReference>
<dbReference type="PRINTS" id="PR01415">
    <property type="entry name" value="ANKYRIN"/>
</dbReference>
<feature type="repeat" description="ANK" evidence="3">
    <location>
        <begin position="306"/>
        <end position="338"/>
    </location>
</feature>
<dbReference type="OMA" id="NNCRRPK"/>
<dbReference type="PROSITE" id="PS50088">
    <property type="entry name" value="ANK_REPEAT"/>
    <property type="match status" value="4"/>
</dbReference>
<feature type="repeat" description="ANK" evidence="3">
    <location>
        <begin position="188"/>
        <end position="220"/>
    </location>
</feature>
<keyword evidence="2 3" id="KW-0040">ANK repeat</keyword>
<evidence type="ECO:0000256" key="3">
    <source>
        <dbReference type="PROSITE-ProRule" id="PRU00023"/>
    </source>
</evidence>
<dbReference type="AlphaFoldDB" id="H3GPM8"/>
<organism evidence="4 5">
    <name type="scientific">Phytophthora ramorum</name>
    <name type="common">Sudden oak death agent</name>
    <dbReference type="NCBI Taxonomy" id="164328"/>
    <lineage>
        <taxon>Eukaryota</taxon>
        <taxon>Sar</taxon>
        <taxon>Stramenopiles</taxon>
        <taxon>Oomycota</taxon>
        <taxon>Peronosporomycetes</taxon>
        <taxon>Peronosporales</taxon>
        <taxon>Peronosporaceae</taxon>
        <taxon>Phytophthora</taxon>
    </lineage>
</organism>
<name>H3GPM8_PHYRM</name>
<keyword evidence="1" id="KW-0677">Repeat</keyword>
<dbReference type="HOGENOM" id="CLU_000134_18_0_1"/>
<dbReference type="VEuPathDB" id="FungiDB:KRP22_809"/>
<evidence type="ECO:0000313" key="4">
    <source>
        <dbReference type="EnsemblProtists" id="Phyra78673"/>
    </source>
</evidence>
<proteinExistence type="predicted"/>
<dbReference type="Proteomes" id="UP000005238">
    <property type="component" value="Unassembled WGS sequence"/>
</dbReference>